<dbReference type="AlphaFoldDB" id="A0A1H6IH81"/>
<protein>
    <submittedName>
        <fullName evidence="3">NAD(P)-dependent dehydrogenase, short-chain alcohol dehydrogenase family</fullName>
    </submittedName>
</protein>
<dbReference type="OrthoDB" id="9803333at2"/>
<dbReference type="RefSeq" id="WP_083405567.1">
    <property type="nucleotide sequence ID" value="NZ_LT629971.1"/>
</dbReference>
<dbReference type="Gene3D" id="3.40.50.720">
    <property type="entry name" value="NAD(P)-binding Rossmann-like Domain"/>
    <property type="match status" value="1"/>
</dbReference>
<dbReference type="InterPro" id="IPR036291">
    <property type="entry name" value="NAD(P)-bd_dom_sf"/>
</dbReference>
<sequence>MGQLDGKTALVTGGNSGIGLASGKRLAAEGAYVFITGRDRTRLDEAAATIGAQAVQSDISKPEDLDRLADEIAKHGKGLDILFANAGGGDFATLEQVTPRHYGDNFDRNVAGTVFTVQKMLPLLNEGASIVLTGSTAAAEGDAAFGLYAASKAAIRSLGRTWAAELAGRKIRVNTLIPGPVDTPGLAGLAPDEERQSLHDSLAAQTLMKRLGHPDEIAAAVLFLASDQSSFMTAASLVVDGGQIKL</sequence>
<dbReference type="Proteomes" id="UP000182915">
    <property type="component" value="Chromosome I"/>
</dbReference>
<dbReference type="PANTHER" id="PTHR43008:SF4">
    <property type="entry name" value="CHAIN DEHYDROGENASE, PUTATIVE (AFU_ORTHOLOGUE AFUA_4G08710)-RELATED"/>
    <property type="match status" value="1"/>
</dbReference>
<evidence type="ECO:0000313" key="3">
    <source>
        <dbReference type="EMBL" id="SEH47260.1"/>
    </source>
</evidence>
<evidence type="ECO:0000313" key="4">
    <source>
        <dbReference type="Proteomes" id="UP000182915"/>
    </source>
</evidence>
<dbReference type="InterPro" id="IPR002347">
    <property type="entry name" value="SDR_fam"/>
</dbReference>
<evidence type="ECO:0000256" key="1">
    <source>
        <dbReference type="ARBA" id="ARBA00006484"/>
    </source>
</evidence>
<dbReference type="PROSITE" id="PS00061">
    <property type="entry name" value="ADH_SHORT"/>
    <property type="match status" value="1"/>
</dbReference>
<dbReference type="CDD" id="cd05233">
    <property type="entry name" value="SDR_c"/>
    <property type="match status" value="1"/>
</dbReference>
<dbReference type="EMBL" id="LT629971">
    <property type="protein sequence ID" value="SEH47260.1"/>
    <property type="molecule type" value="Genomic_DNA"/>
</dbReference>
<dbReference type="GO" id="GO:0050664">
    <property type="term" value="F:oxidoreductase activity, acting on NAD(P)H, oxygen as acceptor"/>
    <property type="evidence" value="ECO:0007669"/>
    <property type="project" value="TreeGrafter"/>
</dbReference>
<comment type="similarity">
    <text evidence="1">Belongs to the short-chain dehydrogenases/reductases (SDR) family.</text>
</comment>
<name>A0A1H6IH81_MYCRU</name>
<organism evidence="3 4">
    <name type="scientific">Mycolicibacterium rutilum</name>
    <name type="common">Mycobacterium rutilum</name>
    <dbReference type="NCBI Taxonomy" id="370526"/>
    <lineage>
        <taxon>Bacteria</taxon>
        <taxon>Bacillati</taxon>
        <taxon>Actinomycetota</taxon>
        <taxon>Actinomycetes</taxon>
        <taxon>Mycobacteriales</taxon>
        <taxon>Mycobacteriaceae</taxon>
        <taxon>Mycolicibacterium</taxon>
    </lineage>
</organism>
<proteinExistence type="inferred from homology"/>
<accession>A0A1H6IH81</accession>
<dbReference type="PANTHER" id="PTHR43008">
    <property type="entry name" value="BENZIL REDUCTASE"/>
    <property type="match status" value="1"/>
</dbReference>
<keyword evidence="4" id="KW-1185">Reference proteome</keyword>
<dbReference type="FunFam" id="3.40.50.720:FF:000084">
    <property type="entry name" value="Short-chain dehydrogenase reductase"/>
    <property type="match status" value="1"/>
</dbReference>
<dbReference type="PRINTS" id="PR00081">
    <property type="entry name" value="GDHRDH"/>
</dbReference>
<keyword evidence="2" id="KW-0560">Oxidoreductase</keyword>
<dbReference type="SUPFAM" id="SSF51735">
    <property type="entry name" value="NAD(P)-binding Rossmann-fold domains"/>
    <property type="match status" value="1"/>
</dbReference>
<gene>
    <name evidence="3" type="ORF">SAMN04489835_0200</name>
</gene>
<reference evidence="4" key="1">
    <citation type="submission" date="2016-10" db="EMBL/GenBank/DDBJ databases">
        <authorList>
            <person name="Varghese N."/>
            <person name="Submissions S."/>
        </authorList>
    </citation>
    <scope>NUCLEOTIDE SEQUENCE [LARGE SCALE GENOMIC DNA]</scope>
    <source>
        <strain evidence="4">DSM 45405</strain>
    </source>
</reference>
<dbReference type="InterPro" id="IPR020904">
    <property type="entry name" value="Sc_DH/Rdtase_CS"/>
</dbReference>
<dbReference type="Pfam" id="PF13561">
    <property type="entry name" value="adh_short_C2"/>
    <property type="match status" value="1"/>
</dbReference>
<evidence type="ECO:0000256" key="2">
    <source>
        <dbReference type="ARBA" id="ARBA00023002"/>
    </source>
</evidence>
<dbReference type="STRING" id="370526.SAMN04489835_0200"/>